<dbReference type="RefSeq" id="WP_118218090.1">
    <property type="nucleotide sequence ID" value="NZ_JADNAW010000044.1"/>
</dbReference>
<reference evidence="1 2" key="1">
    <citation type="submission" date="2018-08" db="EMBL/GenBank/DDBJ databases">
        <title>A genome reference for cultivated species of the human gut microbiota.</title>
        <authorList>
            <person name="Zou Y."/>
            <person name="Xue W."/>
            <person name="Luo G."/>
        </authorList>
    </citation>
    <scope>NUCLEOTIDE SEQUENCE [LARGE SCALE GENOMIC DNA]</scope>
    <source>
        <strain evidence="1 2">AM22-12LB</strain>
    </source>
</reference>
<name>A0A3R6EHH8_9FIRM</name>
<dbReference type="EMBL" id="QRIM01000009">
    <property type="protein sequence ID" value="RHG60178.1"/>
    <property type="molecule type" value="Genomic_DNA"/>
</dbReference>
<accession>A0A3R6EHH8</accession>
<organism evidence="1 2">
    <name type="scientific">Coprococcus comes</name>
    <dbReference type="NCBI Taxonomy" id="410072"/>
    <lineage>
        <taxon>Bacteria</taxon>
        <taxon>Bacillati</taxon>
        <taxon>Bacillota</taxon>
        <taxon>Clostridia</taxon>
        <taxon>Lachnospirales</taxon>
        <taxon>Lachnospiraceae</taxon>
        <taxon>Coprococcus</taxon>
    </lineage>
</organism>
<protein>
    <submittedName>
        <fullName evidence="1">Uncharacterized protein</fullName>
    </submittedName>
</protein>
<dbReference type="AlphaFoldDB" id="A0A3R6EHH8"/>
<comment type="caution">
    <text evidence="1">The sequence shown here is derived from an EMBL/GenBank/DDBJ whole genome shotgun (WGS) entry which is preliminary data.</text>
</comment>
<proteinExistence type="predicted"/>
<evidence type="ECO:0000313" key="2">
    <source>
        <dbReference type="Proteomes" id="UP000286595"/>
    </source>
</evidence>
<gene>
    <name evidence="1" type="ORF">DW252_08895</name>
</gene>
<sequence>MSEEKQRKKRIRVEKLDEWIEILKSTERVDHDSEYFKRNAIPYLEQYVDSLKEAGRKTVVLEDKK</sequence>
<evidence type="ECO:0000313" key="1">
    <source>
        <dbReference type="EMBL" id="RHG60178.1"/>
    </source>
</evidence>
<dbReference type="Proteomes" id="UP000286595">
    <property type="component" value="Unassembled WGS sequence"/>
</dbReference>